<dbReference type="Proteomes" id="UP000510822">
    <property type="component" value="Chromosome"/>
</dbReference>
<sequence>MHRLAGLMLCGLLSPLYAEQVYKCQTQQGKTSYQDTPCLTGTQSVVKELKTFGAQAAKPLPAVSNATSTPPPAQLRCRAHRRRRPSPKSTLI</sequence>
<keyword evidence="4" id="KW-1185">Reference proteome</keyword>
<evidence type="ECO:0000313" key="3">
    <source>
        <dbReference type="EMBL" id="QLI80071.1"/>
    </source>
</evidence>
<evidence type="ECO:0000313" key="4">
    <source>
        <dbReference type="Proteomes" id="UP000510822"/>
    </source>
</evidence>
<dbReference type="InterPro" id="IPR025392">
    <property type="entry name" value="DUF4124"/>
</dbReference>
<feature type="domain" description="DUF4124" evidence="2">
    <location>
        <begin position="9"/>
        <end position="60"/>
    </location>
</feature>
<dbReference type="Pfam" id="PF13511">
    <property type="entry name" value="DUF4124"/>
    <property type="match status" value="1"/>
</dbReference>
<accession>A0A7D5V6V2</accession>
<reference evidence="3 4" key="1">
    <citation type="journal article" date="2016" name="Int. J. Syst. Evol. Microbiol.">
        <title>Chitinibacter fontanus sp. nov., isolated from a spring.</title>
        <authorList>
            <person name="Sheu S.Y."/>
            <person name="Li Y.S."/>
            <person name="Young C.C."/>
            <person name="Chen W.M."/>
        </authorList>
    </citation>
    <scope>NUCLEOTIDE SEQUENCE [LARGE SCALE GENOMIC DNA]</scope>
    <source>
        <strain evidence="3 4">STM-7</strain>
    </source>
</reference>
<evidence type="ECO:0000259" key="2">
    <source>
        <dbReference type="Pfam" id="PF13511"/>
    </source>
</evidence>
<feature type="compositionally biased region" description="Basic residues" evidence="1">
    <location>
        <begin position="77"/>
        <end position="86"/>
    </location>
</feature>
<feature type="region of interest" description="Disordered" evidence="1">
    <location>
        <begin position="61"/>
        <end position="92"/>
    </location>
</feature>
<organism evidence="3 4">
    <name type="scientific">Chitinibacter fontanus</name>
    <dbReference type="NCBI Taxonomy" id="1737446"/>
    <lineage>
        <taxon>Bacteria</taxon>
        <taxon>Pseudomonadati</taxon>
        <taxon>Pseudomonadota</taxon>
        <taxon>Betaproteobacteria</taxon>
        <taxon>Neisseriales</taxon>
        <taxon>Chitinibacteraceae</taxon>
        <taxon>Chitinibacter</taxon>
    </lineage>
</organism>
<gene>
    <name evidence="3" type="ORF">HZU75_00125</name>
</gene>
<proteinExistence type="predicted"/>
<name>A0A7D5V6V2_9NEIS</name>
<protein>
    <submittedName>
        <fullName evidence="3">DUF4124 domain-containing protein</fullName>
    </submittedName>
</protein>
<dbReference type="AlphaFoldDB" id="A0A7D5V6V2"/>
<dbReference type="KEGG" id="cfon:HZU75_00125"/>
<evidence type="ECO:0000256" key="1">
    <source>
        <dbReference type="SAM" id="MobiDB-lite"/>
    </source>
</evidence>
<dbReference type="EMBL" id="CP058952">
    <property type="protein sequence ID" value="QLI80071.1"/>
    <property type="molecule type" value="Genomic_DNA"/>
</dbReference>